<dbReference type="PANTHER" id="PTHR10826">
    <property type="entry name" value="COMPLEMENT COMPONENT 1"/>
    <property type="match status" value="1"/>
</dbReference>
<dbReference type="PANTHER" id="PTHR10826:SF1">
    <property type="entry name" value="COMPLEMENT COMPONENT 1 Q SUBCOMPONENT-BINDING PROTEIN, MITOCHONDRIAL"/>
    <property type="match status" value="1"/>
</dbReference>
<name>A0A8X7T9V4_CANPA</name>
<dbReference type="Proteomes" id="UP000590412">
    <property type="component" value="Unassembled WGS sequence"/>
</dbReference>
<organism evidence="1 2">
    <name type="scientific">Candida parapsilosis</name>
    <name type="common">Yeast</name>
    <dbReference type="NCBI Taxonomy" id="5480"/>
    <lineage>
        <taxon>Eukaryota</taxon>
        <taxon>Fungi</taxon>
        <taxon>Dikarya</taxon>
        <taxon>Ascomycota</taxon>
        <taxon>Saccharomycotina</taxon>
        <taxon>Pichiomycetes</taxon>
        <taxon>Debaryomycetaceae</taxon>
        <taxon>Candida/Lodderomyces clade</taxon>
        <taxon>Candida</taxon>
    </lineage>
</organism>
<dbReference type="GO" id="GO:0042256">
    <property type="term" value="P:cytosolic ribosome assembly"/>
    <property type="evidence" value="ECO:0007669"/>
    <property type="project" value="TreeGrafter"/>
</dbReference>
<evidence type="ECO:0000313" key="2">
    <source>
        <dbReference type="Proteomes" id="UP000590412"/>
    </source>
</evidence>
<comment type="caution">
    <text evidence="1">The sequence shown here is derived from an EMBL/GenBank/DDBJ whole genome shotgun (WGS) entry which is preliminary data.</text>
</comment>
<dbReference type="EMBL" id="JABWAB010000013">
    <property type="protein sequence ID" value="KAF6042920.1"/>
    <property type="molecule type" value="Genomic_DNA"/>
</dbReference>
<dbReference type="OrthoDB" id="278212at2759"/>
<dbReference type="InterPro" id="IPR003428">
    <property type="entry name" value="MAM33"/>
</dbReference>
<dbReference type="SUPFAM" id="SSF54529">
    <property type="entry name" value="Mitochondrial glycoprotein MAM33-like"/>
    <property type="match status" value="1"/>
</dbReference>
<reference evidence="1" key="1">
    <citation type="submission" date="2020-03" db="EMBL/GenBank/DDBJ databases">
        <title>FDA dAtabase for Regulatory Grade micrObial Sequences (FDA-ARGOS): Supporting development and validation of Infectious Disease Dx tests.</title>
        <authorList>
            <person name="Campos J."/>
            <person name="Goldberg B."/>
            <person name="Tallon L."/>
            <person name="Sadzewicz L."/>
            <person name="Vavikolanu K."/>
            <person name="Mehta A."/>
            <person name="Aluvathingal J."/>
            <person name="Nadendla S."/>
            <person name="Nandy P."/>
            <person name="Geyer C."/>
            <person name="Yan Y."/>
            <person name="Sichtig H."/>
        </authorList>
    </citation>
    <scope>NUCLEOTIDE SEQUENCE [LARGE SCALE GENOMIC DNA]</scope>
    <source>
        <strain evidence="1">FDAARGOS_652</strain>
    </source>
</reference>
<dbReference type="AlphaFoldDB" id="A0A8X7T9V4"/>
<evidence type="ECO:0000313" key="1">
    <source>
        <dbReference type="EMBL" id="KAF6042920.1"/>
    </source>
</evidence>
<dbReference type="InterPro" id="IPR036561">
    <property type="entry name" value="MAM33_sf"/>
</dbReference>
<dbReference type="Gene3D" id="3.10.280.10">
    <property type="entry name" value="Mitochondrial glycoprotein"/>
    <property type="match status" value="1"/>
</dbReference>
<gene>
    <name evidence="1" type="ORF">FOB60_005674</name>
</gene>
<dbReference type="GO" id="GO:0005759">
    <property type="term" value="C:mitochondrial matrix"/>
    <property type="evidence" value="ECO:0007669"/>
    <property type="project" value="InterPro"/>
</dbReference>
<accession>A0A8X7T9V4</accession>
<dbReference type="Pfam" id="PF02330">
    <property type="entry name" value="MAM33"/>
    <property type="match status" value="1"/>
</dbReference>
<sequence length="268" mass="30069">MLKSLPTTLRSVSVKRIASQSSRLRSSIALKSTCPRVVVPVLARSFHQTAIAFNQTPESALNEVVKAESKISEAIPNELDQVYQDFLTTSGFEVVSTPGTASVELVKKDAETGNILHVYFDIDEVTDIPTEDLAALESGDLEEEANQLDQLLCNVKILVENPSNNTGLFLNLFLQNTESSFMIDFVNVQDDVKSFIRAIKEENEFIDKFKYQGPKFAELDESLQTEFENYLVAKGIDNELADFIVAFSDFKEESEYRTWLNAVSKFLN</sequence>
<proteinExistence type="predicted"/>
<protein>
    <submittedName>
        <fullName evidence="1">Mitochondrial glycofamily protein</fullName>
    </submittedName>
</protein>